<name>A0A269XEC4_9LACO</name>
<comment type="caution">
    <text evidence="1">The sequence shown here is derived from an EMBL/GenBank/DDBJ whole genome shotgun (WGS) entry which is preliminary data.</text>
</comment>
<sequence length="79" mass="8974">MISHPYLTKLLRLELQLVMHTGKHILSSLDRAFHIVDASITPTREQYLGPNPIIIPNAFLSQPVVTLPWFMALAQIKVK</sequence>
<organism evidence="1 2">
    <name type="scientific">Lentilactobacillus parakefiri</name>
    <dbReference type="NCBI Taxonomy" id="152332"/>
    <lineage>
        <taxon>Bacteria</taxon>
        <taxon>Bacillati</taxon>
        <taxon>Bacillota</taxon>
        <taxon>Bacilli</taxon>
        <taxon>Lactobacillales</taxon>
        <taxon>Lactobacillaceae</taxon>
        <taxon>Lentilactobacillus</taxon>
    </lineage>
</organism>
<proteinExistence type="predicted"/>
<accession>A0A269XEC4</accession>
<dbReference type="AlphaFoldDB" id="A0A269XEC4"/>
<feature type="non-terminal residue" evidence="1">
    <location>
        <position position="79"/>
    </location>
</feature>
<protein>
    <submittedName>
        <fullName evidence="1">Uncharacterized protein</fullName>
    </submittedName>
</protein>
<reference evidence="1 2" key="1">
    <citation type="submission" date="2017-04" db="EMBL/GenBank/DDBJ databases">
        <title>Kefir bacterial isolates.</title>
        <authorList>
            <person name="Kim Y."/>
            <person name="Blasche S."/>
            <person name="Patil K.R."/>
        </authorList>
    </citation>
    <scope>NUCLEOTIDE SEQUENCE [LARGE SCALE GENOMIC DNA]</scope>
    <source>
        <strain evidence="1 2">OG2</strain>
    </source>
</reference>
<evidence type="ECO:0000313" key="2">
    <source>
        <dbReference type="Proteomes" id="UP000216802"/>
    </source>
</evidence>
<dbReference type="Proteomes" id="UP000216802">
    <property type="component" value="Unassembled WGS sequence"/>
</dbReference>
<evidence type="ECO:0000313" key="1">
    <source>
        <dbReference type="EMBL" id="PAK71702.1"/>
    </source>
</evidence>
<dbReference type="EMBL" id="NCXI01000410">
    <property type="protein sequence ID" value="PAK71702.1"/>
    <property type="molecule type" value="Genomic_DNA"/>
</dbReference>
<gene>
    <name evidence="1" type="ORF">B8W98_12915</name>
</gene>